<dbReference type="Proteomes" id="UP000612808">
    <property type="component" value="Unassembled WGS sequence"/>
</dbReference>
<organism evidence="2 3">
    <name type="scientific">Actinocatenispora rupis</name>
    <dbReference type="NCBI Taxonomy" id="519421"/>
    <lineage>
        <taxon>Bacteria</taxon>
        <taxon>Bacillati</taxon>
        <taxon>Actinomycetota</taxon>
        <taxon>Actinomycetes</taxon>
        <taxon>Micromonosporales</taxon>
        <taxon>Micromonosporaceae</taxon>
        <taxon>Actinocatenispora</taxon>
    </lineage>
</organism>
<gene>
    <name evidence="2" type="ORF">Aru02nite_63620</name>
</gene>
<evidence type="ECO:0000313" key="3">
    <source>
        <dbReference type="Proteomes" id="UP000612808"/>
    </source>
</evidence>
<reference evidence="2" key="1">
    <citation type="submission" date="2021-01" db="EMBL/GenBank/DDBJ databases">
        <title>Whole genome shotgun sequence of Actinocatenispora rupis NBRC 107355.</title>
        <authorList>
            <person name="Komaki H."/>
            <person name="Tamura T."/>
        </authorList>
    </citation>
    <scope>NUCLEOTIDE SEQUENCE</scope>
    <source>
        <strain evidence="2">NBRC 107355</strain>
    </source>
</reference>
<dbReference type="RefSeq" id="WP_203663809.1">
    <property type="nucleotide sequence ID" value="NZ_BAAAZM010000022.1"/>
</dbReference>
<dbReference type="EMBL" id="BOMB01000043">
    <property type="protein sequence ID" value="GID15473.1"/>
    <property type="molecule type" value="Genomic_DNA"/>
</dbReference>
<keyword evidence="3" id="KW-1185">Reference proteome</keyword>
<dbReference type="AlphaFoldDB" id="A0A8J3J7G3"/>
<dbReference type="SUPFAM" id="SSF53649">
    <property type="entry name" value="Alkaline phosphatase-like"/>
    <property type="match status" value="1"/>
</dbReference>
<evidence type="ECO:0000256" key="1">
    <source>
        <dbReference type="SAM" id="MobiDB-lite"/>
    </source>
</evidence>
<name>A0A8J3J7G3_9ACTN</name>
<accession>A0A8J3J7G3</accession>
<dbReference type="Gene3D" id="3.30.1120.10">
    <property type="match status" value="1"/>
</dbReference>
<dbReference type="InterPro" id="IPR017850">
    <property type="entry name" value="Alkaline_phosphatase_core_sf"/>
</dbReference>
<feature type="region of interest" description="Disordered" evidence="1">
    <location>
        <begin position="1"/>
        <end position="20"/>
    </location>
</feature>
<comment type="caution">
    <text evidence="2">The sequence shown here is derived from an EMBL/GenBank/DDBJ whole genome shotgun (WGS) entry which is preliminary data.</text>
</comment>
<protein>
    <submittedName>
        <fullName evidence="2">Uncharacterized protein</fullName>
    </submittedName>
</protein>
<proteinExistence type="predicted"/>
<evidence type="ECO:0000313" key="2">
    <source>
        <dbReference type="EMBL" id="GID15473.1"/>
    </source>
</evidence>
<sequence>MHLECSGARRIGSRQAPDGRVHRTLYDLAQDPYERVDVAPDRPAEVRRLAAALRAELARVGDPWPGRDRLPA</sequence>